<dbReference type="GO" id="GO:0003677">
    <property type="term" value="F:DNA binding"/>
    <property type="evidence" value="ECO:0007669"/>
    <property type="project" value="UniProtKB-KW"/>
</dbReference>
<evidence type="ECO:0000313" key="14">
    <source>
        <dbReference type="Proteomes" id="UP000321598"/>
    </source>
</evidence>
<keyword evidence="5" id="KW-0805">Transcription regulation</keyword>
<dbReference type="Pfam" id="PF04963">
    <property type="entry name" value="Sigma54_CBD"/>
    <property type="match status" value="1"/>
</dbReference>
<dbReference type="PIRSF" id="PIRSF000774">
    <property type="entry name" value="RpoN"/>
    <property type="match status" value="1"/>
</dbReference>
<evidence type="ECO:0000313" key="13">
    <source>
        <dbReference type="Proteomes" id="UP000254956"/>
    </source>
</evidence>
<keyword evidence="14" id="KW-1185">Reference proteome</keyword>
<dbReference type="InterPro" id="IPR007634">
    <property type="entry name" value="RNA_pol_sigma_54_DNA-bd"/>
</dbReference>
<evidence type="ECO:0000256" key="5">
    <source>
        <dbReference type="ARBA" id="ARBA00023015"/>
    </source>
</evidence>
<keyword evidence="4" id="KW-0548">Nucleotidyltransferase</keyword>
<evidence type="ECO:0000256" key="8">
    <source>
        <dbReference type="ARBA" id="ARBA00023163"/>
    </source>
</evidence>
<keyword evidence="6" id="KW-0731">Sigma factor</keyword>
<dbReference type="OrthoDB" id="9814402at2"/>
<dbReference type="PRINTS" id="PR00045">
    <property type="entry name" value="SIGMA54FCT"/>
</dbReference>
<sequence>MSIEQILNHEMQLSNYQLQSLKMLSYKQEEIIQYLYRVEDNYPYIQYNFNDSKNTVSMDKYKSYENDIRQDLIDQLFDCNLTNKCFNIAKFIILNLDNKGFFDIDKKSFCNQKNISLVEFQSIKEIIQNLLPIGCGSENTFDFISFQLQKKGLWDNMLFELFRNHLEDIANEKFNFLSNYDVSYESFVNYLSCIKDQEIFPYLESNALQNIIPEAYVTINNREFTIKMNDQYINALSLDESVPVHDKIYKQSENKFNFLKTMLSKRSETLYKIINMIITVQYEGILYNNKLKYSPLTQNMVAENINVHPSTISRGIHSRYIKINHTLYKLSDLFVQPYNSTISTYHIKNKIKELIKNEPFLNPFSDDTLVSYLKGEDIFISRRTVAKYRKELQIKNCNQRREIYKEKDEKK</sequence>
<dbReference type="GO" id="GO:0006352">
    <property type="term" value="P:DNA-templated transcription initiation"/>
    <property type="evidence" value="ECO:0007669"/>
    <property type="project" value="InterPro"/>
</dbReference>
<evidence type="ECO:0000256" key="3">
    <source>
        <dbReference type="ARBA" id="ARBA00022679"/>
    </source>
</evidence>
<dbReference type="AlphaFoldDB" id="A0A380CXI6"/>
<dbReference type="InterPro" id="IPR038709">
    <property type="entry name" value="RpoN_core-bd_sf"/>
</dbReference>
<keyword evidence="8" id="KW-0804">Transcription</keyword>
<dbReference type="PROSITE" id="PS00718">
    <property type="entry name" value="SIGMA54_2"/>
    <property type="match status" value="1"/>
</dbReference>
<dbReference type="Gene3D" id="1.10.10.60">
    <property type="entry name" value="Homeodomain-like"/>
    <property type="match status" value="1"/>
</dbReference>
<evidence type="ECO:0000256" key="1">
    <source>
        <dbReference type="ARBA" id="ARBA00008798"/>
    </source>
</evidence>
<evidence type="ECO:0000256" key="4">
    <source>
        <dbReference type="ARBA" id="ARBA00022695"/>
    </source>
</evidence>
<evidence type="ECO:0000259" key="9">
    <source>
        <dbReference type="Pfam" id="PF04552"/>
    </source>
</evidence>
<evidence type="ECO:0000256" key="6">
    <source>
        <dbReference type="ARBA" id="ARBA00023082"/>
    </source>
</evidence>
<dbReference type="PROSITE" id="PS50044">
    <property type="entry name" value="SIGMA54_3"/>
    <property type="match status" value="1"/>
</dbReference>
<dbReference type="GO" id="GO:0016779">
    <property type="term" value="F:nucleotidyltransferase activity"/>
    <property type="evidence" value="ECO:0007669"/>
    <property type="project" value="UniProtKB-KW"/>
</dbReference>
<evidence type="ECO:0000313" key="11">
    <source>
        <dbReference type="EMBL" id="GEP99369.1"/>
    </source>
</evidence>
<dbReference type="EMBL" id="BKAV01000002">
    <property type="protein sequence ID" value="GEP99369.1"/>
    <property type="molecule type" value="Genomic_DNA"/>
</dbReference>
<feature type="domain" description="RNA polymerase sigma factor 54 DNA-binding" evidence="9">
    <location>
        <begin position="249"/>
        <end position="401"/>
    </location>
</feature>
<proteinExistence type="inferred from homology"/>
<dbReference type="GO" id="GO:0016987">
    <property type="term" value="F:sigma factor activity"/>
    <property type="evidence" value="ECO:0007669"/>
    <property type="project" value="UniProtKB-KW"/>
</dbReference>
<dbReference type="Proteomes" id="UP000321598">
    <property type="component" value="Unassembled WGS sequence"/>
</dbReference>
<comment type="similarity">
    <text evidence="1">Belongs to the sigma-54 factor family.</text>
</comment>
<keyword evidence="7" id="KW-0238">DNA-binding</keyword>
<dbReference type="EMBL" id="UGZE01000001">
    <property type="protein sequence ID" value="SUJ30164.1"/>
    <property type="molecule type" value="Genomic_DNA"/>
</dbReference>
<dbReference type="Proteomes" id="UP000254956">
    <property type="component" value="Unassembled WGS sequence"/>
</dbReference>
<dbReference type="InterPro" id="IPR000394">
    <property type="entry name" value="RNA_pol_sigma_54"/>
</dbReference>
<gene>
    <name evidence="11" type="primary">rpoN</name>
    <name evidence="12" type="ORF">NCTC12413_02658</name>
    <name evidence="11" type="ORF">SAR03_04070</name>
</gene>
<reference evidence="12 13" key="1">
    <citation type="submission" date="2018-06" db="EMBL/GenBank/DDBJ databases">
        <authorList>
            <consortium name="Pathogen Informatics"/>
            <person name="Doyle S."/>
        </authorList>
    </citation>
    <scope>NUCLEOTIDE SEQUENCE [LARGE SCALE GENOMIC DNA]</scope>
    <source>
        <strain evidence="12 13">NCTC12413</strain>
    </source>
</reference>
<protein>
    <submittedName>
        <fullName evidence="12">RNA polymerase factor sigma-54</fullName>
    </submittedName>
    <submittedName>
        <fullName evidence="11">RNA polymerase sigma-54 factor</fullName>
    </submittedName>
</protein>
<dbReference type="Pfam" id="PF04552">
    <property type="entry name" value="Sigma54_DBD"/>
    <property type="match status" value="1"/>
</dbReference>
<evidence type="ECO:0000256" key="2">
    <source>
        <dbReference type="ARBA" id="ARBA00022478"/>
    </source>
</evidence>
<dbReference type="Gene3D" id="1.10.10.1330">
    <property type="entry name" value="RNA polymerase sigma-54 factor, core-binding domain"/>
    <property type="match status" value="1"/>
</dbReference>
<reference evidence="11 14" key="2">
    <citation type="submission" date="2019-07" db="EMBL/GenBank/DDBJ databases">
        <title>Whole genome shotgun sequence of Staphylococcus arlettae NBRC 109765.</title>
        <authorList>
            <person name="Hosoyama A."/>
            <person name="Uohara A."/>
            <person name="Ohji S."/>
            <person name="Ichikawa N."/>
        </authorList>
    </citation>
    <scope>NUCLEOTIDE SEQUENCE [LARGE SCALE GENOMIC DNA]</scope>
    <source>
        <strain evidence="11 14">NBRC 109765</strain>
    </source>
</reference>
<evidence type="ECO:0000256" key="7">
    <source>
        <dbReference type="ARBA" id="ARBA00023125"/>
    </source>
</evidence>
<keyword evidence="2" id="KW-0240">DNA-directed RNA polymerase</keyword>
<keyword evidence="3" id="KW-0808">Transferase</keyword>
<dbReference type="GO" id="GO:0000428">
    <property type="term" value="C:DNA-directed RNA polymerase complex"/>
    <property type="evidence" value="ECO:0007669"/>
    <property type="project" value="UniProtKB-KW"/>
</dbReference>
<dbReference type="GO" id="GO:0001216">
    <property type="term" value="F:DNA-binding transcription activator activity"/>
    <property type="evidence" value="ECO:0007669"/>
    <property type="project" value="InterPro"/>
</dbReference>
<accession>A0A380CXI6</accession>
<dbReference type="PANTHER" id="PTHR32248:SF4">
    <property type="entry name" value="RNA POLYMERASE SIGMA-54 FACTOR"/>
    <property type="match status" value="1"/>
</dbReference>
<evidence type="ECO:0000313" key="12">
    <source>
        <dbReference type="EMBL" id="SUJ30164.1"/>
    </source>
</evidence>
<dbReference type="PANTHER" id="PTHR32248">
    <property type="entry name" value="RNA POLYMERASE SIGMA-54 FACTOR"/>
    <property type="match status" value="1"/>
</dbReference>
<feature type="domain" description="RNA polymerase sigma factor 54 core-binding" evidence="10">
    <location>
        <begin position="59"/>
        <end position="240"/>
    </location>
</feature>
<dbReference type="RefSeq" id="WP_021459401.1">
    <property type="nucleotide sequence ID" value="NZ_BKAV01000002.1"/>
</dbReference>
<evidence type="ECO:0000259" key="10">
    <source>
        <dbReference type="Pfam" id="PF04963"/>
    </source>
</evidence>
<organism evidence="12 13">
    <name type="scientific">Staphylococcus arlettae</name>
    <dbReference type="NCBI Taxonomy" id="29378"/>
    <lineage>
        <taxon>Bacteria</taxon>
        <taxon>Bacillati</taxon>
        <taxon>Bacillota</taxon>
        <taxon>Bacilli</taxon>
        <taxon>Bacillales</taxon>
        <taxon>Staphylococcaceae</taxon>
        <taxon>Staphylococcus</taxon>
    </lineage>
</organism>
<dbReference type="InterPro" id="IPR007046">
    <property type="entry name" value="RNA_pol_sigma_54_core-bd"/>
</dbReference>
<name>A0A380CXI6_9STAP</name>